<evidence type="ECO:0000256" key="9">
    <source>
        <dbReference type="SAM" id="Phobius"/>
    </source>
</evidence>
<proteinExistence type="inferred from homology"/>
<evidence type="ECO:0000256" key="2">
    <source>
        <dbReference type="ARBA" id="ARBA00007520"/>
    </source>
</evidence>
<dbReference type="SUPFAM" id="SSF103473">
    <property type="entry name" value="MFS general substrate transporter"/>
    <property type="match status" value="1"/>
</dbReference>
<keyword evidence="6 9" id="KW-1133">Transmembrane helix</keyword>
<dbReference type="Gene3D" id="1.20.1720.10">
    <property type="entry name" value="Multidrug resistance protein D"/>
    <property type="match status" value="1"/>
</dbReference>
<dbReference type="EMBL" id="CP031423">
    <property type="protein sequence ID" value="AZS38341.1"/>
    <property type="molecule type" value="Genomic_DNA"/>
</dbReference>
<evidence type="ECO:0000313" key="11">
    <source>
        <dbReference type="EMBL" id="AZS38341.1"/>
    </source>
</evidence>
<feature type="transmembrane region" description="Helical" evidence="9">
    <location>
        <begin position="284"/>
        <end position="309"/>
    </location>
</feature>
<evidence type="ECO:0000256" key="8">
    <source>
        <dbReference type="SAM" id="MobiDB-lite"/>
    </source>
</evidence>
<sequence>MSATVATDSRSSAPIMTHRMILFVIFGLMAGMFLSALDQTVVGTAIRTIGDDLQGLSLQAWVTTAYLIVSTISTPIYGKLSDIFGRRLLFLIAIVIFIIGSVLASFSTSMIELAAFRAIQGLGAGGLMSMPLAIMGDILAPRERAKYQGYFLAVFGISSVIGPLVGGLFAGSGEILFITGWRWVFLINVPIGIVALAIVWRFLHIPKQPRHSVRIDWWGATTVIVALVPLLLVAEQGREWGWGSGIAIACYVIGAIGILSFVIAETLMKDDALIPLKLFRSPTFSMATVIGVLVGFGMFGAMLTLPLYLQLVLGASPTESGFQMLPMILGLMIASIASGQIIARTGQYRIFPILGTLLMSVGFFLLTFLKFDTTYWYVAGAMLVIGLGLGQLMQTLTIASQNSVGLRDMGVATSSSTFFRQIGGTLGTAVLLSLLFTLMPSNIIGSFSDDSTLTGALDAAFDPAVATAPQNEQIMASIYTPIVSQVTEETTAQVQDGVDQATDAATQAVAAQVAAGQIPAAAQEAATTAAVTQARQTAAQQIQQQVPVARVADDGTVSLDFSDAAARSAFVTTLATTLQDQFTSGDGNTSIGDSTLNDTSFLVSADPRLTKPFLVGFNSSAVSVYWVAMSVVLLAFVLSLFFKTPPLRAKSALQEAADERDEKQAAEDDEGQGRGCRDQDRLSRPPLTIPQITVSLHRSALPNRWAVMAMACSWRNGRSSTLPAVVTSFA</sequence>
<dbReference type="PANTHER" id="PTHR23501:SF197">
    <property type="entry name" value="COMD"/>
    <property type="match status" value="1"/>
</dbReference>
<dbReference type="InterPro" id="IPR004638">
    <property type="entry name" value="EmrB-like"/>
</dbReference>
<keyword evidence="5 9" id="KW-0812">Transmembrane</keyword>
<dbReference type="PROSITE" id="PS50850">
    <property type="entry name" value="MFS"/>
    <property type="match status" value="1"/>
</dbReference>
<dbReference type="PANTHER" id="PTHR23501">
    <property type="entry name" value="MAJOR FACILITATOR SUPERFAMILY"/>
    <property type="match status" value="1"/>
</dbReference>
<evidence type="ECO:0000256" key="5">
    <source>
        <dbReference type="ARBA" id="ARBA00022692"/>
    </source>
</evidence>
<dbReference type="Proteomes" id="UP000276888">
    <property type="component" value="Chromosome"/>
</dbReference>
<evidence type="ECO:0000256" key="6">
    <source>
        <dbReference type="ARBA" id="ARBA00022989"/>
    </source>
</evidence>
<keyword evidence="4" id="KW-1003">Cell membrane</keyword>
<feature type="compositionally biased region" description="Basic and acidic residues" evidence="8">
    <location>
        <begin position="660"/>
        <end position="683"/>
    </location>
</feature>
<dbReference type="KEGG" id="mlv:CVS47_02994"/>
<dbReference type="FunFam" id="1.20.1720.10:FF:000004">
    <property type="entry name" value="EmrB/QacA family drug resistance transporter"/>
    <property type="match status" value="1"/>
</dbReference>
<feature type="region of interest" description="Disordered" evidence="8">
    <location>
        <begin position="653"/>
        <end position="684"/>
    </location>
</feature>
<name>A0A3S9WE47_9MICO</name>
<evidence type="ECO:0000256" key="3">
    <source>
        <dbReference type="ARBA" id="ARBA00022448"/>
    </source>
</evidence>
<evidence type="ECO:0000313" key="12">
    <source>
        <dbReference type="Proteomes" id="UP000276888"/>
    </source>
</evidence>
<feature type="transmembrane region" description="Helical" evidence="9">
    <location>
        <begin position="215"/>
        <end position="234"/>
    </location>
</feature>
<dbReference type="AlphaFoldDB" id="A0A3S9WE47"/>
<organism evidence="11 12">
    <name type="scientific">Microbacterium lemovicicum</name>
    <dbReference type="NCBI Taxonomy" id="1072463"/>
    <lineage>
        <taxon>Bacteria</taxon>
        <taxon>Bacillati</taxon>
        <taxon>Actinomycetota</taxon>
        <taxon>Actinomycetes</taxon>
        <taxon>Micrococcales</taxon>
        <taxon>Microbacteriaceae</taxon>
        <taxon>Microbacterium</taxon>
    </lineage>
</organism>
<dbReference type="NCBIfam" id="TIGR00711">
    <property type="entry name" value="efflux_EmrB"/>
    <property type="match status" value="1"/>
</dbReference>
<keyword evidence="3" id="KW-0813">Transport</keyword>
<dbReference type="CDD" id="cd17502">
    <property type="entry name" value="MFS_Azr1_MDR_like"/>
    <property type="match status" value="1"/>
</dbReference>
<feature type="transmembrane region" description="Helical" evidence="9">
    <location>
        <begin position="57"/>
        <end position="76"/>
    </location>
</feature>
<dbReference type="InterPro" id="IPR011701">
    <property type="entry name" value="MFS"/>
</dbReference>
<protein>
    <submittedName>
        <fullName evidence="11">Multidrug resistance protein 3</fullName>
    </submittedName>
</protein>
<keyword evidence="12" id="KW-1185">Reference proteome</keyword>
<feature type="transmembrane region" description="Helical" evidence="9">
    <location>
        <begin position="624"/>
        <end position="642"/>
    </location>
</feature>
<evidence type="ECO:0000259" key="10">
    <source>
        <dbReference type="PROSITE" id="PS50850"/>
    </source>
</evidence>
<dbReference type="GO" id="GO:0022857">
    <property type="term" value="F:transmembrane transporter activity"/>
    <property type="evidence" value="ECO:0007669"/>
    <property type="project" value="InterPro"/>
</dbReference>
<evidence type="ECO:0000256" key="4">
    <source>
        <dbReference type="ARBA" id="ARBA00022475"/>
    </source>
</evidence>
<dbReference type="InterPro" id="IPR036259">
    <property type="entry name" value="MFS_trans_sf"/>
</dbReference>
<feature type="transmembrane region" description="Helical" evidence="9">
    <location>
        <begin position="321"/>
        <end position="343"/>
    </location>
</feature>
<comment type="subcellular location">
    <subcellularLocation>
        <location evidence="1">Cell membrane</location>
        <topology evidence="1">Multi-pass membrane protein</topology>
    </subcellularLocation>
</comment>
<feature type="transmembrane region" description="Helical" evidence="9">
    <location>
        <begin position="150"/>
        <end position="171"/>
    </location>
</feature>
<feature type="transmembrane region" description="Helical" evidence="9">
    <location>
        <begin position="118"/>
        <end position="138"/>
    </location>
</feature>
<feature type="transmembrane region" description="Helical" evidence="9">
    <location>
        <begin position="88"/>
        <end position="106"/>
    </location>
</feature>
<feature type="transmembrane region" description="Helical" evidence="9">
    <location>
        <begin position="20"/>
        <end position="37"/>
    </location>
</feature>
<feature type="transmembrane region" description="Helical" evidence="9">
    <location>
        <begin position="183"/>
        <end position="203"/>
    </location>
</feature>
<evidence type="ECO:0000256" key="1">
    <source>
        <dbReference type="ARBA" id="ARBA00004651"/>
    </source>
</evidence>
<feature type="transmembrane region" description="Helical" evidence="9">
    <location>
        <begin position="350"/>
        <end position="369"/>
    </location>
</feature>
<feature type="domain" description="Major facilitator superfamily (MFS) profile" evidence="10">
    <location>
        <begin position="24"/>
        <end position="466"/>
    </location>
</feature>
<feature type="transmembrane region" description="Helical" evidence="9">
    <location>
        <begin position="240"/>
        <end position="263"/>
    </location>
</feature>
<accession>A0A3S9WE47</accession>
<dbReference type="Pfam" id="PF07690">
    <property type="entry name" value="MFS_1"/>
    <property type="match status" value="1"/>
</dbReference>
<dbReference type="Gene3D" id="1.20.1250.20">
    <property type="entry name" value="MFS general substrate transporter like domains"/>
    <property type="match status" value="1"/>
</dbReference>
<comment type="similarity">
    <text evidence="2">Belongs to the major facilitator superfamily. TCR/Tet family.</text>
</comment>
<dbReference type="GO" id="GO:0005886">
    <property type="term" value="C:plasma membrane"/>
    <property type="evidence" value="ECO:0007669"/>
    <property type="project" value="UniProtKB-SubCell"/>
</dbReference>
<reference evidence="11 12" key="1">
    <citation type="submission" date="2018-08" db="EMBL/GenBank/DDBJ databases">
        <title>Microbacterium lemovicicum sp. nov., a bacterium isolated from a natural uranium-rich soil.</title>
        <authorList>
            <person name="ORTET P."/>
        </authorList>
    </citation>
    <scope>NUCLEOTIDE SEQUENCE [LARGE SCALE GENOMIC DNA]</scope>
    <source>
        <strain evidence="11 12">Viu22</strain>
    </source>
</reference>
<gene>
    <name evidence="11" type="primary">bmr3_3</name>
    <name evidence="11" type="ORF">CVS47_02994</name>
</gene>
<keyword evidence="7 9" id="KW-0472">Membrane</keyword>
<evidence type="ECO:0000256" key="7">
    <source>
        <dbReference type="ARBA" id="ARBA00023136"/>
    </source>
</evidence>
<feature type="transmembrane region" description="Helical" evidence="9">
    <location>
        <begin position="418"/>
        <end position="439"/>
    </location>
</feature>
<dbReference type="InterPro" id="IPR020846">
    <property type="entry name" value="MFS_dom"/>
</dbReference>
<feature type="transmembrane region" description="Helical" evidence="9">
    <location>
        <begin position="375"/>
        <end position="397"/>
    </location>
</feature>